<evidence type="ECO:0008006" key="5">
    <source>
        <dbReference type="Google" id="ProtNLM"/>
    </source>
</evidence>
<evidence type="ECO:0000256" key="2">
    <source>
        <dbReference type="SAM" id="SignalP"/>
    </source>
</evidence>
<dbReference type="EMBL" id="JBEPIJ010000010">
    <property type="protein sequence ID" value="MES0874361.1"/>
    <property type="molecule type" value="Genomic_DNA"/>
</dbReference>
<evidence type="ECO:0000313" key="4">
    <source>
        <dbReference type="Proteomes" id="UP001465331"/>
    </source>
</evidence>
<evidence type="ECO:0000256" key="1">
    <source>
        <dbReference type="SAM" id="MobiDB-lite"/>
    </source>
</evidence>
<protein>
    <recommendedName>
        <fullName evidence="5">Lipoprotein</fullName>
    </recommendedName>
</protein>
<keyword evidence="2" id="KW-0732">Signal</keyword>
<organism evidence="3 4">
    <name type="scientific">Sinimarinibacterium thermocellulolyticum</name>
    <dbReference type="NCBI Taxonomy" id="3170016"/>
    <lineage>
        <taxon>Bacteria</taxon>
        <taxon>Pseudomonadati</taxon>
        <taxon>Pseudomonadota</taxon>
        <taxon>Gammaproteobacteria</taxon>
        <taxon>Nevskiales</taxon>
        <taxon>Nevskiaceae</taxon>
        <taxon>Sinimarinibacterium</taxon>
    </lineage>
</organism>
<feature type="compositionally biased region" description="Pro residues" evidence="1">
    <location>
        <begin position="30"/>
        <end position="44"/>
    </location>
</feature>
<dbReference type="SUPFAM" id="SSF51126">
    <property type="entry name" value="Pectin lyase-like"/>
    <property type="match status" value="1"/>
</dbReference>
<dbReference type="PANTHER" id="PTHR41339:SF1">
    <property type="entry name" value="SECRETED PROTEIN"/>
    <property type="match status" value="1"/>
</dbReference>
<feature type="signal peptide" evidence="2">
    <location>
        <begin position="1"/>
        <end position="19"/>
    </location>
</feature>
<reference evidence="3 4" key="1">
    <citation type="submission" date="2024-06" db="EMBL/GenBank/DDBJ databases">
        <authorList>
            <person name="Li Z."/>
            <person name="Jiang Y."/>
        </authorList>
    </citation>
    <scope>NUCLEOTIDE SEQUENCE [LARGE SCALE GENOMIC DNA]</scope>
    <source>
        <strain evidence="3 4">HSW-8</strain>
    </source>
</reference>
<dbReference type="Proteomes" id="UP001465331">
    <property type="component" value="Unassembled WGS sequence"/>
</dbReference>
<gene>
    <name evidence="3" type="ORF">ABSH63_10155</name>
</gene>
<evidence type="ECO:0000313" key="3">
    <source>
        <dbReference type="EMBL" id="MES0874361.1"/>
    </source>
</evidence>
<accession>A0ABV2AC18</accession>
<proteinExistence type="predicted"/>
<dbReference type="RefSeq" id="WP_352889499.1">
    <property type="nucleotide sequence ID" value="NZ_JBEPIJ010000010.1"/>
</dbReference>
<sequence>MMRKTSLAAVLGAATLGIAACGGGGNGGPSPTPTPTASPTPTPTPGTNVCDETFVTCDGDNAIIGESGQQTVIDKNFTLTGDKNWFLSGFVLVGNGNSEITSDAQASALKANRVTLTIPAGTHVRGLDDGALIVTRAGRIDARGTATNPITFSSARDENFDGVGEWGGVVIQGWARGFGLGGTGDCTGGTRSYCNVRGEGGVGRWGGNDDADDSGVFTYVRIAEGGLIESADSEVNGLTLQGVGHGTEIHHIQIHNNQDDGVEWFGGTVNVTHLLLTGNDDDAIDYDEGWRGNVQYALVIQQPSIQAAGNDPRGIEAGSDDDKYVPQTSGALANLTIIGIAGNQTNEAGLRLRGASKTRLYNSAVTGFTAQCARIQDADIDGSGPGTTTAETFAAFTNVLGSDCATVYATGSNRHPPQEGDITFLTNIDFDANFAITNPEAQVMPMAMAPVDNGSGFAFEQTDYIGAVKPGQTPWWQGWALPGTVAIPSAN</sequence>
<comment type="caution">
    <text evidence="3">The sequence shown here is derived from an EMBL/GenBank/DDBJ whole genome shotgun (WGS) entry which is preliminary data.</text>
</comment>
<dbReference type="PROSITE" id="PS51257">
    <property type="entry name" value="PROKAR_LIPOPROTEIN"/>
    <property type="match status" value="1"/>
</dbReference>
<dbReference type="PANTHER" id="PTHR41339">
    <property type="entry name" value="LIPL48"/>
    <property type="match status" value="1"/>
</dbReference>
<name>A0ABV2AC18_9GAMM</name>
<keyword evidence="4" id="KW-1185">Reference proteome</keyword>
<feature type="chain" id="PRO_5045493142" description="Lipoprotein" evidence="2">
    <location>
        <begin position="20"/>
        <end position="491"/>
    </location>
</feature>
<feature type="region of interest" description="Disordered" evidence="1">
    <location>
        <begin position="24"/>
        <end position="48"/>
    </location>
</feature>
<dbReference type="InterPro" id="IPR011050">
    <property type="entry name" value="Pectin_lyase_fold/virulence"/>
</dbReference>